<keyword evidence="9" id="KW-0862">Zinc</keyword>
<dbReference type="InterPro" id="IPR017907">
    <property type="entry name" value="Znf_RING_CS"/>
</dbReference>
<dbReference type="InterPro" id="IPR013083">
    <property type="entry name" value="Znf_RING/FYVE/PHD"/>
</dbReference>
<keyword evidence="8" id="KW-0833">Ubl conjugation pathway</keyword>
<dbReference type="PROSITE" id="PS00518">
    <property type="entry name" value="ZF_RING_1"/>
    <property type="match status" value="1"/>
</dbReference>
<evidence type="ECO:0000256" key="3">
    <source>
        <dbReference type="ARBA" id="ARBA00012251"/>
    </source>
</evidence>
<dbReference type="EMBL" id="KV441407">
    <property type="protein sequence ID" value="OAF55780.1"/>
    <property type="molecule type" value="Genomic_DNA"/>
</dbReference>
<dbReference type="CDD" id="cd20354">
    <property type="entry name" value="Rcat_RBR_RNF14"/>
    <property type="match status" value="1"/>
</dbReference>
<feature type="domain" description="RWD" evidence="14">
    <location>
        <begin position="22"/>
        <end position="152"/>
    </location>
</feature>
<dbReference type="GeneID" id="36290811"/>
<proteinExistence type="inferred from homology"/>
<dbReference type="SUPFAM" id="SSF57850">
    <property type="entry name" value="RING/U-box"/>
    <property type="match status" value="2"/>
</dbReference>
<evidence type="ECO:0000256" key="11">
    <source>
        <dbReference type="PROSITE-ProRule" id="PRU00175"/>
    </source>
</evidence>
<dbReference type="InterPro" id="IPR016135">
    <property type="entry name" value="UBQ-conjugating_enzyme/RWD"/>
</dbReference>
<dbReference type="SMART" id="SM00647">
    <property type="entry name" value="IBR"/>
    <property type="match status" value="2"/>
</dbReference>
<dbReference type="VEuPathDB" id="FungiDB:GMDG_05426"/>
<evidence type="ECO:0000259" key="14">
    <source>
        <dbReference type="PROSITE" id="PS50908"/>
    </source>
</evidence>
<feature type="region of interest" description="Disordered" evidence="12">
    <location>
        <begin position="520"/>
        <end position="580"/>
    </location>
</feature>
<evidence type="ECO:0000256" key="12">
    <source>
        <dbReference type="SAM" id="MobiDB-lite"/>
    </source>
</evidence>
<dbReference type="Pfam" id="PF22191">
    <property type="entry name" value="IBR_1"/>
    <property type="match status" value="1"/>
</dbReference>
<protein>
    <recommendedName>
        <fullName evidence="3">RBR-type E3 ubiquitin transferase</fullName>
        <ecNumber evidence="3">2.3.2.31</ecNumber>
    </recommendedName>
</protein>
<reference evidence="16" key="1">
    <citation type="submission" date="2016-03" db="EMBL/GenBank/DDBJ databases">
        <title>Updated assembly of Pseudogymnoascus destructans, the fungus causing white-nose syndrome of bats.</title>
        <authorList>
            <person name="Palmer J.M."/>
            <person name="Drees K.P."/>
            <person name="Foster J.T."/>
            <person name="Lindner D.L."/>
        </authorList>
    </citation>
    <scope>NUCLEOTIDE SEQUENCE [LARGE SCALE GENOMIC DNA]</scope>
    <source>
        <strain evidence="16">20631-21</strain>
    </source>
</reference>
<dbReference type="CDD" id="cd23820">
    <property type="entry name" value="RWD_RNF14"/>
    <property type="match status" value="1"/>
</dbReference>
<gene>
    <name evidence="16" type="primary">ITT1</name>
    <name evidence="16" type="ORF">VC83_07767</name>
</gene>
<evidence type="ECO:0000256" key="8">
    <source>
        <dbReference type="ARBA" id="ARBA00022786"/>
    </source>
</evidence>
<keyword evidence="5" id="KW-0479">Metal-binding</keyword>
<dbReference type="SMART" id="SM00184">
    <property type="entry name" value="RING"/>
    <property type="match status" value="2"/>
</dbReference>
<dbReference type="PROSITE" id="PS50908">
    <property type="entry name" value="RWD"/>
    <property type="match status" value="1"/>
</dbReference>
<organism evidence="16">
    <name type="scientific">Pseudogymnoascus destructans</name>
    <dbReference type="NCBI Taxonomy" id="655981"/>
    <lineage>
        <taxon>Eukaryota</taxon>
        <taxon>Fungi</taxon>
        <taxon>Dikarya</taxon>
        <taxon>Ascomycota</taxon>
        <taxon>Pezizomycotina</taxon>
        <taxon>Leotiomycetes</taxon>
        <taxon>Thelebolales</taxon>
        <taxon>Thelebolaceae</taxon>
        <taxon>Pseudogymnoascus</taxon>
    </lineage>
</organism>
<comment type="similarity">
    <text evidence="10">Belongs to the RBR family. RNF14 subfamily.</text>
</comment>
<dbReference type="eggNOG" id="KOG1814">
    <property type="taxonomic scope" value="Eukaryota"/>
</dbReference>
<dbReference type="PROSITE" id="PS50089">
    <property type="entry name" value="ZF_RING_2"/>
    <property type="match status" value="1"/>
</dbReference>
<feature type="region of interest" description="Disordered" evidence="12">
    <location>
        <begin position="470"/>
        <end position="500"/>
    </location>
</feature>
<dbReference type="Pfam" id="PF01485">
    <property type="entry name" value="IBR"/>
    <property type="match status" value="1"/>
</dbReference>
<dbReference type="OrthoDB" id="1431934at2759"/>
<dbReference type="GO" id="GO:0061630">
    <property type="term" value="F:ubiquitin protein ligase activity"/>
    <property type="evidence" value="ECO:0007669"/>
    <property type="project" value="UniProtKB-EC"/>
</dbReference>
<dbReference type="RefSeq" id="XP_024321079.1">
    <property type="nucleotide sequence ID" value="XM_024471332.1"/>
</dbReference>
<dbReference type="Gene3D" id="3.30.40.10">
    <property type="entry name" value="Zinc/RING finger domain, C3HC4 (zinc finger)"/>
    <property type="match status" value="1"/>
</dbReference>
<comment type="pathway">
    <text evidence="2">Protein modification; protein ubiquitination.</text>
</comment>
<accession>A0A177A2G4</accession>
<dbReference type="EC" id="2.3.2.31" evidence="3"/>
<evidence type="ECO:0000256" key="4">
    <source>
        <dbReference type="ARBA" id="ARBA00022679"/>
    </source>
</evidence>
<feature type="domain" description="RING-type" evidence="13">
    <location>
        <begin position="191"/>
        <end position="236"/>
    </location>
</feature>
<dbReference type="Proteomes" id="UP000077154">
    <property type="component" value="Unassembled WGS sequence"/>
</dbReference>
<evidence type="ECO:0000256" key="7">
    <source>
        <dbReference type="ARBA" id="ARBA00022771"/>
    </source>
</evidence>
<dbReference type="Pfam" id="PF05773">
    <property type="entry name" value="RWD"/>
    <property type="match status" value="1"/>
</dbReference>
<dbReference type="GO" id="GO:0016567">
    <property type="term" value="P:protein ubiquitination"/>
    <property type="evidence" value="ECO:0007669"/>
    <property type="project" value="InterPro"/>
</dbReference>
<dbReference type="InterPro" id="IPR031127">
    <property type="entry name" value="E3_UB_ligase_RBR"/>
</dbReference>
<evidence type="ECO:0000256" key="9">
    <source>
        <dbReference type="ARBA" id="ARBA00022833"/>
    </source>
</evidence>
<evidence type="ECO:0000259" key="13">
    <source>
        <dbReference type="PROSITE" id="PS50089"/>
    </source>
</evidence>
<keyword evidence="6" id="KW-0677">Repeat</keyword>
<evidence type="ECO:0000256" key="6">
    <source>
        <dbReference type="ARBA" id="ARBA00022737"/>
    </source>
</evidence>
<dbReference type="InterPro" id="IPR006575">
    <property type="entry name" value="RWD_dom"/>
</dbReference>
<dbReference type="SUPFAM" id="SSF54495">
    <property type="entry name" value="UBC-like"/>
    <property type="match status" value="1"/>
</dbReference>
<evidence type="ECO:0000256" key="5">
    <source>
        <dbReference type="ARBA" id="ARBA00022723"/>
    </source>
</evidence>
<dbReference type="SMART" id="SM00591">
    <property type="entry name" value="RWD"/>
    <property type="match status" value="1"/>
</dbReference>
<dbReference type="PANTHER" id="PTHR11685">
    <property type="entry name" value="RBR FAMILY RING FINGER AND IBR DOMAIN-CONTAINING"/>
    <property type="match status" value="1"/>
</dbReference>
<sequence>MADDSGETGTMASASEDDERTMELSALQAIFPELIIDEKKQFTATLELPVAPSEPVPIVFKDVSDKSPIEADRQPQIHRLSYLPNIHIGITLPDGYPAENPPVLELSATPNWLPRGKIQELLGQCKEFWEDMGHDQVLYLFIDHIQDSALGAFGLLDGEEHLQLSPDLEIELLDQDKSAKQAEFDRQSYNCGICLEPKRGTTCHKLNDCGHVFCRQCLQDFYNNAITEGDLDSVKCLDPGCAKRREEELAKSGRKRKPNVTLLPSELLLIPLEHDMVKRYVTMRHKIELENDKSTVYCPRSFCQGAARSKKHTKPIITPTFVTATADEEADEESDDELATIDPTKPPNRANLLRVCEDCLFAFCSRCLQTWHGEYVLCGPPRNTNELSAEDKASLEYIKYHTTPCPTCAVPAQKTHGCNHMICQRCGTHFCYLCSSWLDVGNPYQHYNTETTGCYQRLWELEGGDGNDVGYNYAGGDHRPDEDEFSDDGSEDDGPGHIDGQLHMIEGMRLEPQPLIAEPEQDPIADGAHGGDPGDPPPAQNDGPLVLRLALVPPGPAPARAPALRARQGQPNPQVAPGRLGGRFARAAARRAAAEVEEAERRLGARNAAWNRRMGRDARPEHGGPDM</sequence>
<dbReference type="InterPro" id="IPR047548">
    <property type="entry name" value="Rcat_RBR_RNF14"/>
</dbReference>
<dbReference type="GO" id="GO:0008270">
    <property type="term" value="F:zinc ion binding"/>
    <property type="evidence" value="ECO:0007669"/>
    <property type="project" value="UniProtKB-KW"/>
</dbReference>
<evidence type="ECO:0000313" key="16">
    <source>
        <dbReference type="EMBL" id="OAF55780.1"/>
    </source>
</evidence>
<keyword evidence="7 11" id="KW-0863">Zinc-finger</keyword>
<evidence type="ECO:0000259" key="15">
    <source>
        <dbReference type="PROSITE" id="PS51873"/>
    </source>
</evidence>
<feature type="region of interest" description="Disordered" evidence="12">
    <location>
        <begin position="1"/>
        <end position="20"/>
    </location>
</feature>
<dbReference type="Gene3D" id="1.20.120.1750">
    <property type="match status" value="1"/>
</dbReference>
<dbReference type="PROSITE" id="PS51873">
    <property type="entry name" value="TRIAD"/>
    <property type="match status" value="1"/>
</dbReference>
<comment type="catalytic activity">
    <reaction evidence="1">
        <text>[E2 ubiquitin-conjugating enzyme]-S-ubiquitinyl-L-cysteine + [acceptor protein]-L-lysine = [E2 ubiquitin-conjugating enzyme]-L-cysteine + [acceptor protein]-N(6)-ubiquitinyl-L-lysine.</text>
        <dbReference type="EC" id="2.3.2.31"/>
    </reaction>
</comment>
<feature type="compositionally biased region" description="Acidic residues" evidence="12">
    <location>
        <begin position="482"/>
        <end position="493"/>
    </location>
</feature>
<dbReference type="FunFam" id="3.30.40.10:FF:000416">
    <property type="entry name" value="RBR-type E3 ubiquitin transferase"/>
    <property type="match status" value="1"/>
</dbReference>
<feature type="domain" description="RING-type" evidence="15">
    <location>
        <begin position="187"/>
        <end position="458"/>
    </location>
</feature>
<dbReference type="InterPro" id="IPR044066">
    <property type="entry name" value="TRIAD_supradom"/>
</dbReference>
<dbReference type="CDD" id="cd23134">
    <property type="entry name" value="RING-HC_ITT1-like"/>
    <property type="match status" value="1"/>
</dbReference>
<name>A0A177A2G4_9PEZI</name>
<dbReference type="InterPro" id="IPR001841">
    <property type="entry name" value="Znf_RING"/>
</dbReference>
<evidence type="ECO:0000256" key="1">
    <source>
        <dbReference type="ARBA" id="ARBA00001798"/>
    </source>
</evidence>
<evidence type="ECO:0000256" key="10">
    <source>
        <dbReference type="ARBA" id="ARBA00044508"/>
    </source>
</evidence>
<feature type="compositionally biased region" description="Low complexity" evidence="12">
    <location>
        <begin position="540"/>
        <end position="552"/>
    </location>
</feature>
<evidence type="ECO:0000256" key="2">
    <source>
        <dbReference type="ARBA" id="ARBA00004906"/>
    </source>
</evidence>
<dbReference type="Gene3D" id="3.10.110.10">
    <property type="entry name" value="Ubiquitin Conjugating Enzyme"/>
    <property type="match status" value="1"/>
</dbReference>
<keyword evidence="4" id="KW-0808">Transferase</keyword>
<dbReference type="InterPro" id="IPR002867">
    <property type="entry name" value="IBR_dom"/>
</dbReference>
<dbReference type="AlphaFoldDB" id="A0A177A2G4"/>